<accession>A0A2M7V7U9</accession>
<dbReference type="Pfam" id="PF02096">
    <property type="entry name" value="60KD_IMP"/>
    <property type="match status" value="1"/>
</dbReference>
<evidence type="ECO:0000313" key="8">
    <source>
        <dbReference type="EMBL" id="PIZ94824.1"/>
    </source>
</evidence>
<organism evidence="8 9">
    <name type="scientific">Candidatus Magasanikbacteria bacterium CG_4_10_14_0_2_um_filter_37_12</name>
    <dbReference type="NCBI Taxonomy" id="1974637"/>
    <lineage>
        <taxon>Bacteria</taxon>
        <taxon>Candidatus Magasanikiibacteriota</taxon>
    </lineage>
</organism>
<keyword evidence="3 6" id="KW-1133">Transmembrane helix</keyword>
<feature type="transmembrane region" description="Helical" evidence="6">
    <location>
        <begin position="152"/>
        <end position="172"/>
    </location>
</feature>
<dbReference type="EMBL" id="PFPK01000029">
    <property type="protein sequence ID" value="PIZ94824.1"/>
    <property type="molecule type" value="Genomic_DNA"/>
</dbReference>
<dbReference type="GO" id="GO:0032977">
    <property type="term" value="F:membrane insertase activity"/>
    <property type="evidence" value="ECO:0007669"/>
    <property type="project" value="InterPro"/>
</dbReference>
<dbReference type="InterPro" id="IPR001708">
    <property type="entry name" value="YidC/ALB3/OXA1/COX18"/>
</dbReference>
<comment type="caution">
    <text evidence="8">The sequence shown here is derived from an EMBL/GenBank/DDBJ whole genome shotgun (WGS) entry which is preliminary data.</text>
</comment>
<evidence type="ECO:0000256" key="5">
    <source>
        <dbReference type="RuleBase" id="RU003945"/>
    </source>
</evidence>
<feature type="domain" description="Membrane insertase YidC/Oxa/ALB C-terminal" evidence="7">
    <location>
        <begin position="30"/>
        <end position="224"/>
    </location>
</feature>
<feature type="transmembrane region" description="Helical" evidence="6">
    <location>
        <begin position="95"/>
        <end position="116"/>
    </location>
</feature>
<feature type="transmembrane region" description="Helical" evidence="6">
    <location>
        <begin position="207"/>
        <end position="223"/>
    </location>
</feature>
<comment type="subcellular location">
    <subcellularLocation>
        <location evidence="1 5">Membrane</location>
        <topology evidence="1 5">Multi-pass membrane protein</topology>
    </subcellularLocation>
</comment>
<feature type="transmembrane region" description="Helical" evidence="6">
    <location>
        <begin position="184"/>
        <end position="201"/>
    </location>
</feature>
<sequence length="233" mass="27421">MIILFWNTFLYEPLFNFLIWMYNNWTDGNMGWAIIYLTICLRLLLLPLTVVTERNKSKNDGLEGEIERVAKDYHYDPVLQKEEIRRKLKHRRVKPWAKALNLGIQGLVLVLLYQVFVNGITGERIIKTLYTFVDFPGTINTMFFGFDLSEPHGLFLSGIVGIWLMLEIYIEFKGHRKSLSRADLFYFLLLPFSVFILLWVLPMVKALFILTSLAFSLVVHWLMKPFFKNEENA</sequence>
<dbReference type="AlphaFoldDB" id="A0A2M7V7U9"/>
<dbReference type="PANTHER" id="PTHR12428:SF65">
    <property type="entry name" value="CYTOCHROME C OXIDASE ASSEMBLY PROTEIN COX18, MITOCHONDRIAL"/>
    <property type="match status" value="1"/>
</dbReference>
<evidence type="ECO:0000256" key="6">
    <source>
        <dbReference type="SAM" id="Phobius"/>
    </source>
</evidence>
<dbReference type="InterPro" id="IPR028055">
    <property type="entry name" value="YidC/Oxa/ALB_C"/>
</dbReference>
<dbReference type="GO" id="GO:0005886">
    <property type="term" value="C:plasma membrane"/>
    <property type="evidence" value="ECO:0007669"/>
    <property type="project" value="TreeGrafter"/>
</dbReference>
<proteinExistence type="inferred from homology"/>
<evidence type="ECO:0000313" key="9">
    <source>
        <dbReference type="Proteomes" id="UP000228568"/>
    </source>
</evidence>
<gene>
    <name evidence="8" type="ORF">COX81_02595</name>
</gene>
<reference evidence="9" key="1">
    <citation type="submission" date="2017-09" db="EMBL/GenBank/DDBJ databases">
        <title>Depth-based differentiation of microbial function through sediment-hosted aquifers and enrichment of novel symbionts in the deep terrestrial subsurface.</title>
        <authorList>
            <person name="Probst A.J."/>
            <person name="Ladd B."/>
            <person name="Jarett J.K."/>
            <person name="Geller-Mcgrath D.E."/>
            <person name="Sieber C.M.K."/>
            <person name="Emerson J.B."/>
            <person name="Anantharaman K."/>
            <person name="Thomas B.C."/>
            <person name="Malmstrom R."/>
            <person name="Stieglmeier M."/>
            <person name="Klingl A."/>
            <person name="Woyke T."/>
            <person name="Ryan C.M."/>
            <person name="Banfield J.F."/>
        </authorList>
    </citation>
    <scope>NUCLEOTIDE SEQUENCE [LARGE SCALE GENOMIC DNA]</scope>
</reference>
<feature type="transmembrane region" description="Helical" evidence="6">
    <location>
        <begin position="30"/>
        <end position="51"/>
    </location>
</feature>
<protein>
    <recommendedName>
        <fullName evidence="7">Membrane insertase YidC/Oxa/ALB C-terminal domain-containing protein</fullName>
    </recommendedName>
</protein>
<dbReference type="GO" id="GO:0051205">
    <property type="term" value="P:protein insertion into membrane"/>
    <property type="evidence" value="ECO:0007669"/>
    <property type="project" value="TreeGrafter"/>
</dbReference>
<evidence type="ECO:0000256" key="4">
    <source>
        <dbReference type="ARBA" id="ARBA00023136"/>
    </source>
</evidence>
<comment type="similarity">
    <text evidence="5">Belongs to the OXA1/ALB3/YidC family.</text>
</comment>
<name>A0A2M7V7U9_9BACT</name>
<evidence type="ECO:0000256" key="1">
    <source>
        <dbReference type="ARBA" id="ARBA00004141"/>
    </source>
</evidence>
<keyword evidence="4 6" id="KW-0472">Membrane</keyword>
<evidence type="ECO:0000259" key="7">
    <source>
        <dbReference type="Pfam" id="PF02096"/>
    </source>
</evidence>
<keyword evidence="2 5" id="KW-0812">Transmembrane</keyword>
<evidence type="ECO:0000256" key="3">
    <source>
        <dbReference type="ARBA" id="ARBA00022989"/>
    </source>
</evidence>
<dbReference type="Proteomes" id="UP000228568">
    <property type="component" value="Unassembled WGS sequence"/>
</dbReference>
<dbReference type="PANTHER" id="PTHR12428">
    <property type="entry name" value="OXA1"/>
    <property type="match status" value="1"/>
</dbReference>
<evidence type="ECO:0000256" key="2">
    <source>
        <dbReference type="ARBA" id="ARBA00022692"/>
    </source>
</evidence>